<reference key="2">
    <citation type="submission" date="2011-04" db="EMBL/GenBank/DDBJ databases">
        <title>Complete sequence of chromosome of Haliscomenobacter hydrossis DSM 1100.</title>
        <authorList>
            <consortium name="US DOE Joint Genome Institute (JGI-PGF)"/>
            <person name="Lucas S."/>
            <person name="Han J."/>
            <person name="Lapidus A."/>
            <person name="Bruce D."/>
            <person name="Goodwin L."/>
            <person name="Pitluck S."/>
            <person name="Peters L."/>
            <person name="Kyrpides N."/>
            <person name="Mavromatis K."/>
            <person name="Ivanova N."/>
            <person name="Ovchinnikova G."/>
            <person name="Pagani I."/>
            <person name="Daligault H."/>
            <person name="Detter J.C."/>
            <person name="Han C."/>
            <person name="Land M."/>
            <person name="Hauser L."/>
            <person name="Markowitz V."/>
            <person name="Cheng J.-F."/>
            <person name="Hugenholtz P."/>
            <person name="Woyke T."/>
            <person name="Wu D."/>
            <person name="Verbarg S."/>
            <person name="Frueling A."/>
            <person name="Brambilla E."/>
            <person name="Klenk H.-P."/>
            <person name="Eisen J.A."/>
        </authorList>
    </citation>
    <scope>NUCLEOTIDE SEQUENCE</scope>
    <source>
        <strain>DSM 1100</strain>
    </source>
</reference>
<reference evidence="1 2" key="1">
    <citation type="journal article" date="2011" name="Stand. Genomic Sci.">
        <title>Complete genome sequence of Haliscomenobacter hydrossis type strain (O).</title>
        <authorList>
            <consortium name="US DOE Joint Genome Institute (JGI-PGF)"/>
            <person name="Daligault H."/>
            <person name="Lapidus A."/>
            <person name="Zeytun A."/>
            <person name="Nolan M."/>
            <person name="Lucas S."/>
            <person name="Del Rio T.G."/>
            <person name="Tice H."/>
            <person name="Cheng J.F."/>
            <person name="Tapia R."/>
            <person name="Han C."/>
            <person name="Goodwin L."/>
            <person name="Pitluck S."/>
            <person name="Liolios K."/>
            <person name="Pagani I."/>
            <person name="Ivanova N."/>
            <person name="Huntemann M."/>
            <person name="Mavromatis K."/>
            <person name="Mikhailova N."/>
            <person name="Pati A."/>
            <person name="Chen A."/>
            <person name="Palaniappan K."/>
            <person name="Land M."/>
            <person name="Hauser L."/>
            <person name="Brambilla E.M."/>
            <person name="Rohde M."/>
            <person name="Verbarg S."/>
            <person name="Goker M."/>
            <person name="Bristow J."/>
            <person name="Eisen J.A."/>
            <person name="Markowitz V."/>
            <person name="Hugenholtz P."/>
            <person name="Kyrpides N.C."/>
            <person name="Klenk H.P."/>
            <person name="Woyke T."/>
        </authorList>
    </citation>
    <scope>NUCLEOTIDE SEQUENCE [LARGE SCALE GENOMIC DNA]</scope>
    <source>
        <strain evidence="2">ATCC 27775 / DSM 1100 / LMG 10767 / O</strain>
    </source>
</reference>
<dbReference type="HOGENOM" id="CLU_1641884_0_0_10"/>
<dbReference type="STRING" id="760192.Halhy_5698"/>
<dbReference type="Proteomes" id="UP000008461">
    <property type="component" value="Chromosome"/>
</dbReference>
<sequence length="157" mass="17353">MKISEFKSHLATLNSVGFKLPNGGCVPLHFHITEVGRTTKHFIDCGGDVHEEKSANLQIWVADDTDHRLTPRNLLNILDQSRKVLNEEDLEIEVEYQTETIGKYGLSIDDDAFVLLAKETDCLAKIKCNIPQAKPKIKLSELTLATQSTCTPGGGCC</sequence>
<proteinExistence type="predicted"/>
<protein>
    <submittedName>
        <fullName evidence="1">Uncharacterized protein</fullName>
    </submittedName>
</protein>
<dbReference type="RefSeq" id="WP_013768050.1">
    <property type="nucleotide sequence ID" value="NC_015510.1"/>
</dbReference>
<dbReference type="KEGG" id="hhy:Halhy_5698"/>
<dbReference type="Pfam" id="PF20001">
    <property type="entry name" value="DUF6428"/>
    <property type="match status" value="1"/>
</dbReference>
<dbReference type="OrthoDB" id="66316at2"/>
<evidence type="ECO:0000313" key="2">
    <source>
        <dbReference type="Proteomes" id="UP000008461"/>
    </source>
</evidence>
<gene>
    <name evidence="1" type="ordered locus">Halhy_5698</name>
</gene>
<dbReference type="eggNOG" id="ENOG502ZBU9">
    <property type="taxonomic scope" value="Bacteria"/>
</dbReference>
<name>F4KVU6_HALH1</name>
<dbReference type="InterPro" id="IPR045534">
    <property type="entry name" value="DUF6428"/>
</dbReference>
<evidence type="ECO:0000313" key="1">
    <source>
        <dbReference type="EMBL" id="AEE53521.1"/>
    </source>
</evidence>
<dbReference type="EMBL" id="CP002691">
    <property type="protein sequence ID" value="AEE53521.1"/>
    <property type="molecule type" value="Genomic_DNA"/>
</dbReference>
<organism evidence="1 2">
    <name type="scientific">Haliscomenobacter hydrossis (strain ATCC 27775 / DSM 1100 / LMG 10767 / O)</name>
    <dbReference type="NCBI Taxonomy" id="760192"/>
    <lineage>
        <taxon>Bacteria</taxon>
        <taxon>Pseudomonadati</taxon>
        <taxon>Bacteroidota</taxon>
        <taxon>Saprospiria</taxon>
        <taxon>Saprospirales</taxon>
        <taxon>Haliscomenobacteraceae</taxon>
        <taxon>Haliscomenobacter</taxon>
    </lineage>
</organism>
<keyword evidence="2" id="KW-1185">Reference proteome</keyword>
<accession>F4KVU6</accession>
<dbReference type="AlphaFoldDB" id="F4KVU6"/>